<dbReference type="EMBL" id="WTVM01000014">
    <property type="protein sequence ID" value="NMG02085.1"/>
    <property type="molecule type" value="Genomic_DNA"/>
</dbReference>
<comment type="caution">
    <text evidence="2">The sequence shown here is derived from an EMBL/GenBank/DDBJ whole genome shotgun (WGS) entry which is preliminary data.</text>
</comment>
<dbReference type="Proteomes" id="UP000599523">
    <property type="component" value="Unassembled WGS sequence"/>
</dbReference>
<evidence type="ECO:0000256" key="1">
    <source>
        <dbReference type="SAM" id="SignalP"/>
    </source>
</evidence>
<name>A0A972FCG0_9RHOO</name>
<dbReference type="RefSeq" id="WP_168986876.1">
    <property type="nucleotide sequence ID" value="NZ_CAWPHM010000055.1"/>
</dbReference>
<evidence type="ECO:0000313" key="3">
    <source>
        <dbReference type="Proteomes" id="UP000599523"/>
    </source>
</evidence>
<proteinExistence type="predicted"/>
<protein>
    <submittedName>
        <fullName evidence="2">DUF3047 domain-containing protein</fullName>
    </submittedName>
</protein>
<organism evidence="2 3">
    <name type="scientific">Azoarcus taiwanensis</name>
    <dbReference type="NCBI Taxonomy" id="666964"/>
    <lineage>
        <taxon>Bacteria</taxon>
        <taxon>Pseudomonadati</taxon>
        <taxon>Pseudomonadota</taxon>
        <taxon>Betaproteobacteria</taxon>
        <taxon>Rhodocyclales</taxon>
        <taxon>Zoogloeaceae</taxon>
        <taxon>Azoarcus</taxon>
    </lineage>
</organism>
<accession>A0A972FCG0</accession>
<reference evidence="2" key="1">
    <citation type="submission" date="2019-12" db="EMBL/GenBank/DDBJ databases">
        <title>Comparative genomics gives insights into the taxonomy of the Azoarcus-Aromatoleum group and reveals separate origins of nif in the plant-associated Azoarcus and non-plant-associated Aromatoleum sub-groups.</title>
        <authorList>
            <person name="Lafos M."/>
            <person name="Maluk M."/>
            <person name="Batista M."/>
            <person name="Junghare M."/>
            <person name="Carmona M."/>
            <person name="Faoro H."/>
            <person name="Cruz L.M."/>
            <person name="Battistoni F."/>
            <person name="De Souza E."/>
            <person name="Pedrosa F."/>
            <person name="Chen W.-M."/>
            <person name="Poole P.S."/>
            <person name="Dixon R.A."/>
            <person name="James E.K."/>
        </authorList>
    </citation>
    <scope>NUCLEOTIDE SEQUENCE</scope>
    <source>
        <strain evidence="2">NSC3</strain>
    </source>
</reference>
<evidence type="ECO:0000313" key="2">
    <source>
        <dbReference type="EMBL" id="NMG02085.1"/>
    </source>
</evidence>
<dbReference type="InterPro" id="IPR021409">
    <property type="entry name" value="DUF3047"/>
</dbReference>
<feature type="chain" id="PRO_5037494534" evidence="1">
    <location>
        <begin position="21"/>
        <end position="244"/>
    </location>
</feature>
<sequence>MKPNHLFAAFVLAIPTAVPAQDAPATPSLFSAATVGEPVPPPWRHQALPRVPAENRFALVEEGGRTVLRVDSAQAASTKMHPLDVDLARTPSLEWSWKVSNAVAASDFRHKQGDDYAARVYVLFDYPVERLSFGDRMRISLACGLHGAELPTAAIAYVWGTAQPPGATGPNPYTDRVQMIVIDSGEANAGRWQTVRRNVARDFEAVFGEPAPRVVGIAVSADTDNTGETVTAWFGDIRFLDRLE</sequence>
<dbReference type="Pfam" id="PF11249">
    <property type="entry name" value="DUF3047"/>
    <property type="match status" value="1"/>
</dbReference>
<gene>
    <name evidence="2" type="ORF">GPA21_03755</name>
</gene>
<keyword evidence="1" id="KW-0732">Signal</keyword>
<dbReference type="AlphaFoldDB" id="A0A972FCG0"/>
<feature type="signal peptide" evidence="1">
    <location>
        <begin position="1"/>
        <end position="20"/>
    </location>
</feature>
<keyword evidence="3" id="KW-1185">Reference proteome</keyword>